<organism evidence="6 7">
    <name type="scientific">Mesonia mobilis</name>
    <dbReference type="NCBI Taxonomy" id="369791"/>
    <lineage>
        <taxon>Bacteria</taxon>
        <taxon>Pseudomonadati</taxon>
        <taxon>Bacteroidota</taxon>
        <taxon>Flavobacteriia</taxon>
        <taxon>Flavobacteriales</taxon>
        <taxon>Flavobacteriaceae</taxon>
        <taxon>Mesonia</taxon>
    </lineage>
</organism>
<comment type="subcellular location">
    <subcellularLocation>
        <location evidence="1">Membrane</location>
        <topology evidence="1">Multi-pass membrane protein</topology>
    </subcellularLocation>
</comment>
<evidence type="ECO:0000313" key="7">
    <source>
        <dbReference type="Proteomes" id="UP000615593"/>
    </source>
</evidence>
<dbReference type="EMBL" id="BMWY01000004">
    <property type="protein sequence ID" value="GGZ54938.1"/>
    <property type="molecule type" value="Genomic_DNA"/>
</dbReference>
<evidence type="ECO:0000256" key="4">
    <source>
        <dbReference type="ARBA" id="ARBA00023136"/>
    </source>
</evidence>
<proteinExistence type="predicted"/>
<keyword evidence="7" id="KW-1185">Reference proteome</keyword>
<evidence type="ECO:0000256" key="2">
    <source>
        <dbReference type="ARBA" id="ARBA00022692"/>
    </source>
</evidence>
<protein>
    <recommendedName>
        <fullName evidence="8">Thiosulfate dehydrogenase [quinone] large subunit</fullName>
    </recommendedName>
</protein>
<gene>
    <name evidence="6" type="ORF">GCM10008088_15630</name>
</gene>
<feature type="transmembrane region" description="Helical" evidence="5">
    <location>
        <begin position="73"/>
        <end position="91"/>
    </location>
</feature>
<keyword evidence="2 5" id="KW-0812">Transmembrane</keyword>
<name>A0ABQ3BR70_9FLAO</name>
<sequence length="104" mass="11553">MLEAFASGLTQGFEGTMLPLALVEMFAYAIPFIEVILGVFIIFGIFSKKSLAATAIFIMMLITGCAFKEDWGAVGTQMLYALFIFFLLKNLEYEVWAVKKSSSE</sequence>
<accession>A0ABQ3BR70</accession>
<keyword evidence="4 5" id="KW-0472">Membrane</keyword>
<feature type="transmembrane region" description="Helical" evidence="5">
    <location>
        <begin position="50"/>
        <end position="67"/>
    </location>
</feature>
<dbReference type="Proteomes" id="UP000615593">
    <property type="component" value="Unassembled WGS sequence"/>
</dbReference>
<dbReference type="Pfam" id="PF07681">
    <property type="entry name" value="DoxX"/>
    <property type="match status" value="1"/>
</dbReference>
<reference evidence="7" key="1">
    <citation type="journal article" date="2019" name="Int. J. Syst. Evol. Microbiol.">
        <title>The Global Catalogue of Microorganisms (GCM) 10K type strain sequencing project: providing services to taxonomists for standard genome sequencing and annotation.</title>
        <authorList>
            <consortium name="The Broad Institute Genomics Platform"/>
            <consortium name="The Broad Institute Genome Sequencing Center for Infectious Disease"/>
            <person name="Wu L."/>
            <person name="Ma J."/>
        </authorList>
    </citation>
    <scope>NUCLEOTIDE SEQUENCE [LARGE SCALE GENOMIC DNA]</scope>
    <source>
        <strain evidence="7">KCTC 12708</strain>
    </source>
</reference>
<evidence type="ECO:0000256" key="5">
    <source>
        <dbReference type="SAM" id="Phobius"/>
    </source>
</evidence>
<evidence type="ECO:0000313" key="6">
    <source>
        <dbReference type="EMBL" id="GGZ54938.1"/>
    </source>
</evidence>
<evidence type="ECO:0000256" key="3">
    <source>
        <dbReference type="ARBA" id="ARBA00022989"/>
    </source>
</evidence>
<keyword evidence="3 5" id="KW-1133">Transmembrane helix</keyword>
<feature type="transmembrane region" description="Helical" evidence="5">
    <location>
        <begin position="20"/>
        <end position="43"/>
    </location>
</feature>
<dbReference type="InterPro" id="IPR032808">
    <property type="entry name" value="DoxX"/>
</dbReference>
<evidence type="ECO:0008006" key="8">
    <source>
        <dbReference type="Google" id="ProtNLM"/>
    </source>
</evidence>
<comment type="caution">
    <text evidence="6">The sequence shown here is derived from an EMBL/GenBank/DDBJ whole genome shotgun (WGS) entry which is preliminary data.</text>
</comment>
<evidence type="ECO:0000256" key="1">
    <source>
        <dbReference type="ARBA" id="ARBA00004141"/>
    </source>
</evidence>